<accession>A0AAW1LU95</accession>
<feature type="compositionally biased region" description="Basic and acidic residues" evidence="2">
    <location>
        <begin position="297"/>
        <end position="315"/>
    </location>
</feature>
<protein>
    <recommendedName>
        <fullName evidence="5">Ty3 transposon capsid-like protein domain-containing protein</fullName>
    </recommendedName>
</protein>
<proteinExistence type="predicted"/>
<organism evidence="3 4">
    <name type="scientific">Popillia japonica</name>
    <name type="common">Japanese beetle</name>
    <dbReference type="NCBI Taxonomy" id="7064"/>
    <lineage>
        <taxon>Eukaryota</taxon>
        <taxon>Metazoa</taxon>
        <taxon>Ecdysozoa</taxon>
        <taxon>Arthropoda</taxon>
        <taxon>Hexapoda</taxon>
        <taxon>Insecta</taxon>
        <taxon>Pterygota</taxon>
        <taxon>Neoptera</taxon>
        <taxon>Endopterygota</taxon>
        <taxon>Coleoptera</taxon>
        <taxon>Polyphaga</taxon>
        <taxon>Scarabaeiformia</taxon>
        <taxon>Scarabaeidae</taxon>
        <taxon>Rutelinae</taxon>
        <taxon>Popillia</taxon>
    </lineage>
</organism>
<feature type="coiled-coil region" evidence="1">
    <location>
        <begin position="15"/>
        <end position="44"/>
    </location>
</feature>
<dbReference type="AlphaFoldDB" id="A0AAW1LU95"/>
<evidence type="ECO:0008006" key="5">
    <source>
        <dbReference type="Google" id="ProtNLM"/>
    </source>
</evidence>
<dbReference type="Proteomes" id="UP001458880">
    <property type="component" value="Unassembled WGS sequence"/>
</dbReference>
<evidence type="ECO:0000256" key="1">
    <source>
        <dbReference type="SAM" id="Coils"/>
    </source>
</evidence>
<feature type="region of interest" description="Disordered" evidence="2">
    <location>
        <begin position="296"/>
        <end position="329"/>
    </location>
</feature>
<evidence type="ECO:0000313" key="3">
    <source>
        <dbReference type="EMBL" id="KAK9738719.1"/>
    </source>
</evidence>
<name>A0AAW1LU95_POPJA</name>
<evidence type="ECO:0000256" key="2">
    <source>
        <dbReference type="SAM" id="MobiDB-lite"/>
    </source>
</evidence>
<dbReference type="PANTHER" id="PTHR33223:SF6">
    <property type="entry name" value="CCHC-TYPE DOMAIN-CONTAINING PROTEIN"/>
    <property type="match status" value="1"/>
</dbReference>
<dbReference type="EMBL" id="JASPKY010000083">
    <property type="protein sequence ID" value="KAK9738719.1"/>
    <property type="molecule type" value="Genomic_DNA"/>
</dbReference>
<gene>
    <name evidence="3" type="ORF">QE152_g9632</name>
</gene>
<dbReference type="PANTHER" id="PTHR33223">
    <property type="entry name" value="CCHC-TYPE DOMAIN-CONTAINING PROTEIN"/>
    <property type="match status" value="1"/>
</dbReference>
<reference evidence="3 4" key="1">
    <citation type="journal article" date="2024" name="BMC Genomics">
        <title>De novo assembly and annotation of Popillia japonica's genome with initial clues to its potential as an invasive pest.</title>
        <authorList>
            <person name="Cucini C."/>
            <person name="Boschi S."/>
            <person name="Funari R."/>
            <person name="Cardaioli E."/>
            <person name="Iannotti N."/>
            <person name="Marturano G."/>
            <person name="Paoli F."/>
            <person name="Bruttini M."/>
            <person name="Carapelli A."/>
            <person name="Frati F."/>
            <person name="Nardi F."/>
        </authorList>
    </citation>
    <scope>NUCLEOTIDE SEQUENCE [LARGE SCALE GENOMIC DNA]</scope>
    <source>
        <strain evidence="3">DMR45628</strain>
    </source>
</reference>
<evidence type="ECO:0000313" key="4">
    <source>
        <dbReference type="Proteomes" id="UP001458880"/>
    </source>
</evidence>
<comment type="caution">
    <text evidence="3">The sequence shown here is derived from an EMBL/GenBank/DDBJ whole genome shotgun (WGS) entry which is preliminary data.</text>
</comment>
<sequence length="357" mass="41887">MNGTADQRLQIEWERRLIEQERELLRRERELLQHERRINEKNDKGHSVHYHQNAMQVIPEFNPGKPNSSNASQWIAAAENLANIFKWDNRTLLFNAITKLNGAAKMWFEGIQRKIYDWESFKQQLLLDFPDATDDADIHFELSKRRKRPDESFEHFIYDMKAIAAKGTLNDNTVLKYIIGGISDRDLAKSLAINSPYDTRDLLMKIKNYETTMRNIKQPATTSNLSTSTTFEKDADRKCFNCNEVDIFQENVQNHREKRVASNVIKYQQDAIIIRRSALDQPNIKITKESQYLKIEQTPEKHQKEEATTGDEPKGVSKSVNQAEVVKEIRNDTDDESLEWIPMKKKKMWRSTREEKK</sequence>
<keyword evidence="4" id="KW-1185">Reference proteome</keyword>
<keyword evidence="1" id="KW-0175">Coiled coil</keyword>